<keyword evidence="2" id="KW-1185">Reference proteome</keyword>
<evidence type="ECO:0000313" key="2">
    <source>
        <dbReference type="Proteomes" id="UP001230908"/>
    </source>
</evidence>
<accession>A0ABU0ZBW4</accession>
<evidence type="ECO:0000313" key="1">
    <source>
        <dbReference type="EMBL" id="MDQ7904556.1"/>
    </source>
</evidence>
<protein>
    <submittedName>
        <fullName evidence="1">Uncharacterized protein</fullName>
    </submittedName>
</protein>
<name>A0ABU0ZBW4_9ACTN</name>
<gene>
    <name evidence="1" type="ORF">RB614_08465</name>
</gene>
<dbReference type="Proteomes" id="UP001230908">
    <property type="component" value="Unassembled WGS sequence"/>
</dbReference>
<reference evidence="1 2" key="1">
    <citation type="submission" date="2023-08" db="EMBL/GenBank/DDBJ databases">
        <title>Phytohabitans sansha sp. nov., isolated from marine sediment.</title>
        <authorList>
            <person name="Zhao Y."/>
            <person name="Yi K."/>
        </authorList>
    </citation>
    <scope>NUCLEOTIDE SEQUENCE [LARGE SCALE GENOMIC DNA]</scope>
    <source>
        <strain evidence="1 2">ZYX-F-186</strain>
    </source>
</reference>
<sequence>MTRAILRGFAKPGQRRVHMVKERDSRRREILGVIATSRVRGRVHLCDGPAVAAREACLWQLLGDLTITGAAAQLLTLESMDGQDRRDRETIARARKALPALAKMSYEQLRAHQEPLLAVADCIAWAYGAGGDWRRRIDPLIEKITELRL</sequence>
<proteinExistence type="predicted"/>
<organism evidence="1 2">
    <name type="scientific">Phytohabitans maris</name>
    <dbReference type="NCBI Taxonomy" id="3071409"/>
    <lineage>
        <taxon>Bacteria</taxon>
        <taxon>Bacillati</taxon>
        <taxon>Actinomycetota</taxon>
        <taxon>Actinomycetes</taxon>
        <taxon>Micromonosporales</taxon>
        <taxon>Micromonosporaceae</taxon>
    </lineage>
</organism>
<dbReference type="RefSeq" id="WP_308711824.1">
    <property type="nucleotide sequence ID" value="NZ_JAVHUY010000006.1"/>
</dbReference>
<dbReference type="EMBL" id="JAVHUY010000006">
    <property type="protein sequence ID" value="MDQ7904556.1"/>
    <property type="molecule type" value="Genomic_DNA"/>
</dbReference>
<comment type="caution">
    <text evidence="1">The sequence shown here is derived from an EMBL/GenBank/DDBJ whole genome shotgun (WGS) entry which is preliminary data.</text>
</comment>